<gene>
    <name evidence="1" type="ORF">CCAP1982_LOCUS11243</name>
</gene>
<proteinExistence type="predicted"/>
<name>A0A811UUY5_CERCA</name>
<organism evidence="1 2">
    <name type="scientific">Ceratitis capitata</name>
    <name type="common">Mediterranean fruit fly</name>
    <name type="synonym">Tephritis capitata</name>
    <dbReference type="NCBI Taxonomy" id="7213"/>
    <lineage>
        <taxon>Eukaryota</taxon>
        <taxon>Metazoa</taxon>
        <taxon>Ecdysozoa</taxon>
        <taxon>Arthropoda</taxon>
        <taxon>Hexapoda</taxon>
        <taxon>Insecta</taxon>
        <taxon>Pterygota</taxon>
        <taxon>Neoptera</taxon>
        <taxon>Endopterygota</taxon>
        <taxon>Diptera</taxon>
        <taxon>Brachycera</taxon>
        <taxon>Muscomorpha</taxon>
        <taxon>Tephritoidea</taxon>
        <taxon>Tephritidae</taxon>
        <taxon>Ceratitis</taxon>
        <taxon>Ceratitis</taxon>
    </lineage>
</organism>
<protein>
    <submittedName>
        <fullName evidence="1">(Mediterranean fruit fly) hypothetical protein</fullName>
    </submittedName>
</protein>
<dbReference type="EMBL" id="CAJHJT010000034">
    <property type="protein sequence ID" value="CAD7002770.1"/>
    <property type="molecule type" value="Genomic_DNA"/>
</dbReference>
<comment type="caution">
    <text evidence="1">The sequence shown here is derived from an EMBL/GenBank/DDBJ whole genome shotgun (WGS) entry which is preliminary data.</text>
</comment>
<reference evidence="1" key="1">
    <citation type="submission" date="2020-11" db="EMBL/GenBank/DDBJ databases">
        <authorList>
            <person name="Whitehead M."/>
        </authorList>
    </citation>
    <scope>NUCLEOTIDE SEQUENCE</scope>
    <source>
        <strain evidence="1">EGII</strain>
    </source>
</reference>
<feature type="non-terminal residue" evidence="1">
    <location>
        <position position="1"/>
    </location>
</feature>
<dbReference type="AlphaFoldDB" id="A0A811UUY5"/>
<evidence type="ECO:0000313" key="2">
    <source>
        <dbReference type="Proteomes" id="UP000606786"/>
    </source>
</evidence>
<sequence>VCTEYCLALCHAECLPIIGVGWGVFKTTVCSTVATNTNFVVHMSMTNPFTRIETTRRRTNEPTTTTRTLTTKKRTTIECRHIKHIKRDDAPPRVVAKAAAAAAAAAQLIPPSASLFR</sequence>
<accession>A0A811UUY5</accession>
<keyword evidence="2" id="KW-1185">Reference proteome</keyword>
<evidence type="ECO:0000313" key="1">
    <source>
        <dbReference type="EMBL" id="CAD7002770.1"/>
    </source>
</evidence>
<dbReference type="Proteomes" id="UP000606786">
    <property type="component" value="Unassembled WGS sequence"/>
</dbReference>